<keyword evidence="2" id="KW-1133">Transmembrane helix</keyword>
<sequence length="115" mass="11829">MATNPEYTEAVRPRSSGNGTPDGGMAVGIPYAAPERGLVSGGSEPVSRSGLVWRIVASIVLAAVGINALVVVGRILAGPEDVWAGAIGMALIAVLALAYPVVNVVRWARAARPRR</sequence>
<feature type="transmembrane region" description="Helical" evidence="2">
    <location>
        <begin position="82"/>
        <end position="105"/>
    </location>
</feature>
<keyword evidence="2" id="KW-0812">Transmembrane</keyword>
<evidence type="ECO:0000256" key="1">
    <source>
        <dbReference type="SAM" id="MobiDB-lite"/>
    </source>
</evidence>
<protein>
    <submittedName>
        <fullName evidence="3">Uncharacterized protein</fullName>
    </submittedName>
</protein>
<reference evidence="3 4" key="1">
    <citation type="journal article" date="2016" name="Front. Microbiol.">
        <title>Genomic Resource of Rice Seed Associated Bacteria.</title>
        <authorList>
            <person name="Midha S."/>
            <person name="Bansal K."/>
            <person name="Sharma S."/>
            <person name="Kumar N."/>
            <person name="Patil P.P."/>
            <person name="Chaudhry V."/>
            <person name="Patil P.B."/>
        </authorList>
    </citation>
    <scope>NUCLEOTIDE SEQUENCE [LARGE SCALE GENOMIC DNA]</scope>
    <source>
        <strain evidence="3 4">NS184</strain>
    </source>
</reference>
<keyword evidence="2" id="KW-0472">Membrane</keyword>
<feature type="region of interest" description="Disordered" evidence="1">
    <location>
        <begin position="1"/>
        <end position="27"/>
    </location>
</feature>
<organism evidence="3 4">
    <name type="scientific">Curtobacterium luteum</name>
    <dbReference type="NCBI Taxonomy" id="33881"/>
    <lineage>
        <taxon>Bacteria</taxon>
        <taxon>Bacillati</taxon>
        <taxon>Actinomycetota</taxon>
        <taxon>Actinomycetes</taxon>
        <taxon>Micrococcales</taxon>
        <taxon>Microbacteriaceae</taxon>
        <taxon>Curtobacterium</taxon>
    </lineage>
</organism>
<dbReference type="PATRIC" id="fig|33881.3.peg.1209"/>
<accession>A0A175RZE5</accession>
<evidence type="ECO:0000256" key="2">
    <source>
        <dbReference type="SAM" id="Phobius"/>
    </source>
</evidence>
<evidence type="ECO:0000313" key="3">
    <source>
        <dbReference type="EMBL" id="KTR08822.1"/>
    </source>
</evidence>
<name>A0A175RZE5_9MICO</name>
<evidence type="ECO:0000313" key="4">
    <source>
        <dbReference type="Proteomes" id="UP000078252"/>
    </source>
</evidence>
<dbReference type="Proteomes" id="UP000078252">
    <property type="component" value="Unassembled WGS sequence"/>
</dbReference>
<dbReference type="EMBL" id="LDQC01000026">
    <property type="protein sequence ID" value="KTR08822.1"/>
    <property type="molecule type" value="Genomic_DNA"/>
</dbReference>
<dbReference type="OrthoDB" id="5022794at2"/>
<dbReference type="AlphaFoldDB" id="A0A175RZE5"/>
<comment type="caution">
    <text evidence="3">The sequence shown here is derived from an EMBL/GenBank/DDBJ whole genome shotgun (WGS) entry which is preliminary data.</text>
</comment>
<dbReference type="RefSeq" id="WP_058724977.1">
    <property type="nucleotide sequence ID" value="NZ_LDQC01000026.1"/>
</dbReference>
<proteinExistence type="predicted"/>
<gene>
    <name evidence="3" type="ORF">NS184_04685</name>
</gene>
<feature type="transmembrane region" description="Helical" evidence="2">
    <location>
        <begin position="51"/>
        <end position="76"/>
    </location>
</feature>